<sequence>MSDNTFQNLTILFEEVGQDPRERAWQQQCQQWCQQLQRATPNIELQTQRKEVADGAKGGEYIELFNQLVLAGVASGGFATIFQLFKLWIAQRPTAKITLQLPDGSVIDWKNLTEKQVEQKLAEHEARLSQSPIILPPS</sequence>
<evidence type="ECO:0000313" key="3">
    <source>
        <dbReference type="EMBL" id="SEH09079.1"/>
    </source>
</evidence>
<gene>
    <name evidence="2" type="ORF">MBHS_04852</name>
    <name evidence="3" type="ORF">MBHS_04973</name>
</gene>
<evidence type="ECO:0000313" key="4">
    <source>
        <dbReference type="Proteomes" id="UP000236724"/>
    </source>
</evidence>
<protein>
    <submittedName>
        <fullName evidence="3">Uncharacterized protein</fullName>
    </submittedName>
</protein>
<name>A0A1H6FI75_9GAMM</name>
<dbReference type="EMBL" id="FMSV02000557">
    <property type="protein sequence ID" value="SEH08959.1"/>
    <property type="molecule type" value="Genomic_DNA"/>
</dbReference>
<keyword evidence="4" id="KW-1185">Reference proteome</keyword>
<keyword evidence="1" id="KW-0472">Membrane</keyword>
<evidence type="ECO:0000313" key="2">
    <source>
        <dbReference type="EMBL" id="SEH08959.1"/>
    </source>
</evidence>
<evidence type="ECO:0000256" key="1">
    <source>
        <dbReference type="SAM" id="Phobius"/>
    </source>
</evidence>
<dbReference type="RefSeq" id="WP_103922458.1">
    <property type="nucleotide sequence ID" value="NZ_FMSV02000557.1"/>
</dbReference>
<keyword evidence="1" id="KW-1133">Transmembrane helix</keyword>
<proteinExistence type="predicted"/>
<feature type="transmembrane region" description="Helical" evidence="1">
    <location>
        <begin position="68"/>
        <end position="89"/>
    </location>
</feature>
<dbReference type="AlphaFoldDB" id="A0A1H6FI75"/>
<dbReference type="Proteomes" id="UP000236724">
    <property type="component" value="Unassembled WGS sequence"/>
</dbReference>
<accession>A0A1H6FI75</accession>
<dbReference type="OrthoDB" id="9979808at2"/>
<keyword evidence="1" id="KW-0812">Transmembrane</keyword>
<dbReference type="EMBL" id="FMSV02000558">
    <property type="protein sequence ID" value="SEH09079.1"/>
    <property type="molecule type" value="Genomic_DNA"/>
</dbReference>
<reference evidence="3 4" key="1">
    <citation type="submission" date="2016-10" db="EMBL/GenBank/DDBJ databases">
        <authorList>
            <person name="de Groot N.N."/>
        </authorList>
    </citation>
    <scope>NUCLEOTIDE SEQUENCE [LARGE SCALE GENOMIC DNA]</scope>
    <source>
        <strain evidence="3">MBHS1</strain>
    </source>
</reference>
<organism evidence="3 4">
    <name type="scientific">Candidatus Venteria ishoeyi</name>
    <dbReference type="NCBI Taxonomy" id="1899563"/>
    <lineage>
        <taxon>Bacteria</taxon>
        <taxon>Pseudomonadati</taxon>
        <taxon>Pseudomonadota</taxon>
        <taxon>Gammaproteobacteria</taxon>
        <taxon>Thiotrichales</taxon>
        <taxon>Thiotrichaceae</taxon>
        <taxon>Venteria</taxon>
    </lineage>
</organism>